<dbReference type="SUPFAM" id="SSF53474">
    <property type="entry name" value="alpha/beta-Hydrolases"/>
    <property type="match status" value="1"/>
</dbReference>
<evidence type="ECO:0008006" key="5">
    <source>
        <dbReference type="Google" id="ProtNLM"/>
    </source>
</evidence>
<evidence type="ECO:0000313" key="4">
    <source>
        <dbReference type="Proteomes" id="UP000239388"/>
    </source>
</evidence>
<gene>
    <name evidence="3" type="ORF">C5Y98_29685</name>
</gene>
<feature type="chain" id="PRO_5015413097" description="Phospholipase" evidence="2">
    <location>
        <begin position="24"/>
        <end position="275"/>
    </location>
</feature>
<dbReference type="PANTHER" id="PTHR43037">
    <property type="entry name" value="UNNAMED PRODUCT-RELATED"/>
    <property type="match status" value="1"/>
</dbReference>
<dbReference type="OrthoDB" id="9764953at2"/>
<dbReference type="InterPro" id="IPR000801">
    <property type="entry name" value="Esterase-like"/>
</dbReference>
<dbReference type="PANTHER" id="PTHR43037:SF1">
    <property type="entry name" value="BLL1128 PROTEIN"/>
    <property type="match status" value="1"/>
</dbReference>
<dbReference type="Gene3D" id="3.40.50.1820">
    <property type="entry name" value="alpha/beta hydrolase"/>
    <property type="match status" value="1"/>
</dbReference>
<reference evidence="3 4" key="1">
    <citation type="submission" date="2018-02" db="EMBL/GenBank/DDBJ databases">
        <title>Comparative genomes isolates from brazilian mangrove.</title>
        <authorList>
            <person name="Araujo J.E."/>
            <person name="Taketani R.G."/>
            <person name="Silva M.C.P."/>
            <person name="Loureco M.V."/>
            <person name="Andreote F.D."/>
        </authorList>
    </citation>
    <scope>NUCLEOTIDE SEQUENCE [LARGE SCALE GENOMIC DNA]</scope>
    <source>
        <strain evidence="3 4">NAP PRIS-MGV</strain>
    </source>
</reference>
<evidence type="ECO:0000256" key="1">
    <source>
        <dbReference type="ARBA" id="ARBA00022729"/>
    </source>
</evidence>
<feature type="signal peptide" evidence="2">
    <location>
        <begin position="1"/>
        <end position="23"/>
    </location>
</feature>
<organism evidence="3 4">
    <name type="scientific">Blastopirellula marina</name>
    <dbReference type="NCBI Taxonomy" id="124"/>
    <lineage>
        <taxon>Bacteria</taxon>
        <taxon>Pseudomonadati</taxon>
        <taxon>Planctomycetota</taxon>
        <taxon>Planctomycetia</taxon>
        <taxon>Pirellulales</taxon>
        <taxon>Pirellulaceae</taxon>
        <taxon>Blastopirellula</taxon>
    </lineage>
</organism>
<comment type="caution">
    <text evidence="3">The sequence shown here is derived from an EMBL/GenBank/DDBJ whole genome shotgun (WGS) entry which is preliminary data.</text>
</comment>
<dbReference type="EMBL" id="PUIB01000030">
    <property type="protein sequence ID" value="PQO26562.1"/>
    <property type="molecule type" value="Genomic_DNA"/>
</dbReference>
<dbReference type="AlphaFoldDB" id="A0A2S8F318"/>
<dbReference type="Pfam" id="PF00756">
    <property type="entry name" value="Esterase"/>
    <property type="match status" value="1"/>
</dbReference>
<evidence type="ECO:0000256" key="2">
    <source>
        <dbReference type="SAM" id="SignalP"/>
    </source>
</evidence>
<dbReference type="InterPro" id="IPR029058">
    <property type="entry name" value="AB_hydrolase_fold"/>
</dbReference>
<name>A0A2S8F318_9BACT</name>
<keyword evidence="1 2" id="KW-0732">Signal</keyword>
<dbReference type="Proteomes" id="UP000239388">
    <property type="component" value="Unassembled WGS sequence"/>
</dbReference>
<dbReference type="RefSeq" id="WP_105360045.1">
    <property type="nucleotide sequence ID" value="NZ_PUIB01000030.1"/>
</dbReference>
<accession>A0A2S8F318</accession>
<dbReference type="InterPro" id="IPR050955">
    <property type="entry name" value="Plant_Biomass_Hydrol_Est"/>
</dbReference>
<sequence length="275" mass="30740">MPALSKSRSLLGVILLLLCFAQAAEATDTSLFSARVHEANGAKLGYRLFQPKNYDPAQKYPLILFLHGSGERGSDNLAQIRSNFPDVFLSDKSQTENPCFLVAPQCPKDASWNAETLSQVKAILDSLAGEFSLDPNRLYVIGISMGGRGVFNILTEYPGLFAAAVPCAGGSDPAQISKMKQTPMWLHCSTRDRSIQHYYDLVAALKQQGEEVVWFKSNRNMSEPNMPWESVVAEVSKGRRFLYCEVLDGYHQDSWTFAWKNSQMPIWLFAKSKEE</sequence>
<evidence type="ECO:0000313" key="3">
    <source>
        <dbReference type="EMBL" id="PQO26562.1"/>
    </source>
</evidence>
<protein>
    <recommendedName>
        <fullName evidence="5">Phospholipase</fullName>
    </recommendedName>
</protein>
<proteinExistence type="predicted"/>